<dbReference type="OrthoDB" id="2449404at2759"/>
<feature type="compositionally biased region" description="Polar residues" evidence="1">
    <location>
        <begin position="1"/>
        <end position="22"/>
    </location>
</feature>
<evidence type="ECO:0000313" key="2">
    <source>
        <dbReference type="EMBL" id="KFH62387.1"/>
    </source>
</evidence>
<proteinExistence type="predicted"/>
<evidence type="ECO:0000313" key="3">
    <source>
        <dbReference type="Proteomes" id="UP000243308"/>
    </source>
</evidence>
<keyword evidence="3" id="KW-1185">Reference proteome</keyword>
<feature type="compositionally biased region" description="Low complexity" evidence="1">
    <location>
        <begin position="189"/>
        <end position="199"/>
    </location>
</feature>
<dbReference type="AlphaFoldDB" id="A0A086TKB0"/>
<protein>
    <submittedName>
        <fullName evidence="2">Uncharacterized protein</fullName>
    </submittedName>
</protein>
<organism evidence="2 3">
    <name type="scientific">Podila verticillata NRRL 6337</name>
    <dbReference type="NCBI Taxonomy" id="1069443"/>
    <lineage>
        <taxon>Eukaryota</taxon>
        <taxon>Fungi</taxon>
        <taxon>Fungi incertae sedis</taxon>
        <taxon>Mucoromycota</taxon>
        <taxon>Mortierellomycotina</taxon>
        <taxon>Mortierellomycetes</taxon>
        <taxon>Mortierellales</taxon>
        <taxon>Mortierellaceae</taxon>
        <taxon>Podila</taxon>
    </lineage>
</organism>
<feature type="compositionally biased region" description="Low complexity" evidence="1">
    <location>
        <begin position="153"/>
        <end position="167"/>
    </location>
</feature>
<dbReference type="EMBL" id="KN042432">
    <property type="protein sequence ID" value="KFH62387.1"/>
    <property type="molecule type" value="Genomic_DNA"/>
</dbReference>
<sequence>MLQKKTLGNSGDSAGNGAQQGPSLLMVAQQRQATSGTASPMGTRTPGGLSRLAGFSASPSPSSTGPTLSSTAAPSLSALASPPSSTTGAGVRRSLTHLAKPQASSTSTTTSSPSSSPSLASLSSSAAPRRSLAGLGARSTTQPSPAATLGSAPLPTLGQLNGPLGLQGRSGAGLLSSRLQSKDSPTLADLSRQRLQQHQQSDETKPDVQPLESSHNTRKPEIPRQTVVPSTPEPASTLKDTDSFSVPATASSTPTPTPTISSAPSLSSSTLFSDEAAPAVSLIAPPSQFALSIFEKLDPVPSSSTHVTLPSLSLSPYEYDLADDRSHSVHAKPSLEGIKVFQFNEPSPDDIVFKAQGQRALQSGSLAKS</sequence>
<feature type="compositionally biased region" description="Low complexity" evidence="1">
    <location>
        <begin position="103"/>
        <end position="133"/>
    </location>
</feature>
<gene>
    <name evidence="2" type="ORF">MVEG_11596</name>
</gene>
<dbReference type="Proteomes" id="UP000243308">
    <property type="component" value="Unassembled WGS sequence"/>
</dbReference>
<name>A0A086TKB0_9FUNG</name>
<feature type="region of interest" description="Disordered" evidence="1">
    <location>
        <begin position="1"/>
        <end position="271"/>
    </location>
</feature>
<feature type="compositionally biased region" description="Low complexity" evidence="1">
    <location>
        <begin position="56"/>
        <end position="87"/>
    </location>
</feature>
<feature type="compositionally biased region" description="Low complexity" evidence="1">
    <location>
        <begin position="243"/>
        <end position="271"/>
    </location>
</feature>
<evidence type="ECO:0000256" key="1">
    <source>
        <dbReference type="SAM" id="MobiDB-lite"/>
    </source>
</evidence>
<accession>A0A086TKB0</accession>
<reference evidence="2 3" key="1">
    <citation type="submission" date="2011-02" db="EMBL/GenBank/DDBJ databases">
        <title>The Genome Sequence of Mortierella verticillata NRRL 6337.</title>
        <authorList>
            <consortium name="The Broad Institute Genome Sequencing Platform"/>
            <person name="Russ C."/>
            <person name="Cuomo C."/>
            <person name="Burger G."/>
            <person name="Gray M.W."/>
            <person name="Holland P.W.H."/>
            <person name="King N."/>
            <person name="Lang F.B.F."/>
            <person name="Roger A.J."/>
            <person name="Ruiz-Trillo I."/>
            <person name="Young S.K."/>
            <person name="Zeng Q."/>
            <person name="Gargeya S."/>
            <person name="Alvarado L."/>
            <person name="Berlin A."/>
            <person name="Chapman S.B."/>
            <person name="Chen Z."/>
            <person name="Freedman E."/>
            <person name="Gellesch M."/>
            <person name="Goldberg J."/>
            <person name="Griggs A."/>
            <person name="Gujja S."/>
            <person name="Heilman E."/>
            <person name="Heiman D."/>
            <person name="Howarth C."/>
            <person name="Mehta T."/>
            <person name="Neiman D."/>
            <person name="Pearson M."/>
            <person name="Roberts A."/>
            <person name="Saif S."/>
            <person name="Shea T."/>
            <person name="Shenoy N."/>
            <person name="Sisk P."/>
            <person name="Stolte C."/>
            <person name="Sykes S."/>
            <person name="White J."/>
            <person name="Yandava C."/>
            <person name="Haas B."/>
            <person name="Nusbaum C."/>
            <person name="Birren B."/>
        </authorList>
    </citation>
    <scope>NUCLEOTIDE SEQUENCE [LARGE SCALE GENOMIC DNA]</scope>
    <source>
        <strain evidence="2 3">NRRL 6337</strain>
    </source>
</reference>
<feature type="compositionally biased region" description="Polar residues" evidence="1">
    <location>
        <begin position="29"/>
        <end position="42"/>
    </location>
</feature>